<accession>A0A318JBR7</accession>
<evidence type="ECO:0000313" key="2">
    <source>
        <dbReference type="Proteomes" id="UP000248395"/>
    </source>
</evidence>
<evidence type="ECO:0000313" key="1">
    <source>
        <dbReference type="EMBL" id="PXX46232.1"/>
    </source>
</evidence>
<dbReference type="InterPro" id="IPR021250">
    <property type="entry name" value="DUF2789"/>
</dbReference>
<sequence length="109" mass="12117">MTIAKPLRLSIALCSVPRHPAVLHQEQEEKIMMDTGKHQLEQLFAQLGLDNDVTAIKVFLARHWLEPGQALADAPFWSAAQAEFLRQALACDAEWAEAVDELAALLSQK</sequence>
<keyword evidence="2" id="KW-1185">Reference proteome</keyword>
<name>A0A318JBR7_9NEIS</name>
<dbReference type="InterPro" id="IPR038086">
    <property type="entry name" value="DUF2789_sf"/>
</dbReference>
<comment type="caution">
    <text evidence="1">The sequence shown here is derived from an EMBL/GenBank/DDBJ whole genome shotgun (WGS) entry which is preliminary data.</text>
</comment>
<dbReference type="RefSeq" id="WP_239688492.1">
    <property type="nucleotide sequence ID" value="NZ_LNQU01000001.1"/>
</dbReference>
<dbReference type="Gene3D" id="1.10.10.1130">
    <property type="entry name" value="Uncharacterised protein PF10982, DUF2789"/>
    <property type="match status" value="1"/>
</dbReference>
<organism evidence="1 2">
    <name type="scientific">Aquitalea magnusonii</name>
    <dbReference type="NCBI Taxonomy" id="332411"/>
    <lineage>
        <taxon>Bacteria</taxon>
        <taxon>Pseudomonadati</taxon>
        <taxon>Pseudomonadota</taxon>
        <taxon>Betaproteobacteria</taxon>
        <taxon>Neisseriales</taxon>
        <taxon>Chromobacteriaceae</taxon>
        <taxon>Aquitalea</taxon>
    </lineage>
</organism>
<proteinExistence type="predicted"/>
<dbReference type="EMBL" id="QJKC01000009">
    <property type="protein sequence ID" value="PXX46232.1"/>
    <property type="molecule type" value="Genomic_DNA"/>
</dbReference>
<gene>
    <name evidence="1" type="ORF">DFR38_10974</name>
</gene>
<reference evidence="1 2" key="1">
    <citation type="submission" date="2018-05" db="EMBL/GenBank/DDBJ databases">
        <title>Genomic Encyclopedia of Type Strains, Phase IV (KMG-IV): sequencing the most valuable type-strain genomes for metagenomic binning, comparative biology and taxonomic classification.</title>
        <authorList>
            <person name="Goeker M."/>
        </authorList>
    </citation>
    <scope>NUCLEOTIDE SEQUENCE [LARGE SCALE GENOMIC DNA]</scope>
    <source>
        <strain evidence="1 2">DSM 25134</strain>
    </source>
</reference>
<dbReference type="Pfam" id="PF10982">
    <property type="entry name" value="DUF2789"/>
    <property type="match status" value="1"/>
</dbReference>
<dbReference type="AlphaFoldDB" id="A0A318JBR7"/>
<protein>
    <submittedName>
        <fullName evidence="1">Uncharacterized protein DUF2789</fullName>
    </submittedName>
</protein>
<dbReference type="Proteomes" id="UP000248395">
    <property type="component" value="Unassembled WGS sequence"/>
</dbReference>